<dbReference type="RefSeq" id="WP_271091430.1">
    <property type="nucleotide sequence ID" value="NZ_JAPJZH010000014.1"/>
</dbReference>
<keyword evidence="4" id="KW-1185">Reference proteome</keyword>
<organism evidence="3 4">
    <name type="scientific">Hoeflea poritis</name>
    <dbReference type="NCBI Taxonomy" id="2993659"/>
    <lineage>
        <taxon>Bacteria</taxon>
        <taxon>Pseudomonadati</taxon>
        <taxon>Pseudomonadota</taxon>
        <taxon>Alphaproteobacteria</taxon>
        <taxon>Hyphomicrobiales</taxon>
        <taxon>Rhizobiaceae</taxon>
        <taxon>Hoeflea</taxon>
    </lineage>
</organism>
<gene>
    <name evidence="3" type="ORF">OOZ53_19680</name>
</gene>
<sequence>MRALLLALLLAFETVPAHADHPFADLPVHITEPRDGIHRAVVILWSGDGGWTGTMQGMADALAERGYGVVGISALRYFWSEKAPETMAADTGRLVDHFTRQWQTDKVVLAGYSFGADTLPFAWPALDAQTRERTALIALMSPFERTAFEVSIRGMLGIIHGDHEVAPAIAALPADRVLCLTGDKETGMACSLTAGYEVSSVPGGHNYDRNWLLVADIVDGAFVRRQPD</sequence>
<comment type="caution">
    <text evidence="3">The sequence shown here is derived from an EMBL/GenBank/DDBJ whole genome shotgun (WGS) entry which is preliminary data.</text>
</comment>
<dbReference type="Pfam" id="PF06057">
    <property type="entry name" value="VirJ"/>
    <property type="match status" value="1"/>
</dbReference>
<evidence type="ECO:0000259" key="2">
    <source>
        <dbReference type="Pfam" id="PF06057"/>
    </source>
</evidence>
<dbReference type="Gene3D" id="3.40.50.1820">
    <property type="entry name" value="alpha/beta hydrolase"/>
    <property type="match status" value="1"/>
</dbReference>
<dbReference type="InterPro" id="IPR010333">
    <property type="entry name" value="VirJ"/>
</dbReference>
<evidence type="ECO:0000313" key="3">
    <source>
        <dbReference type="EMBL" id="MDA4847591.1"/>
    </source>
</evidence>
<dbReference type="Proteomes" id="UP001148313">
    <property type="component" value="Unassembled WGS sequence"/>
</dbReference>
<name>A0ABT4VSA7_9HYPH</name>
<feature type="chain" id="PRO_5046625955" description="Bacterial virulence domain-containing protein" evidence="1">
    <location>
        <begin position="20"/>
        <end position="228"/>
    </location>
</feature>
<protein>
    <recommendedName>
        <fullName evidence="2">Bacterial virulence domain-containing protein</fullName>
    </recommendedName>
</protein>
<feature type="signal peptide" evidence="1">
    <location>
        <begin position="1"/>
        <end position="19"/>
    </location>
</feature>
<evidence type="ECO:0000313" key="4">
    <source>
        <dbReference type="Proteomes" id="UP001148313"/>
    </source>
</evidence>
<proteinExistence type="predicted"/>
<reference evidence="3" key="1">
    <citation type="submission" date="2022-11" db="EMBL/GenBank/DDBJ databases">
        <title>Hoeflea poritis sp. nov., isolated from scleractinian coral Porites lutea.</title>
        <authorList>
            <person name="Zhang G."/>
            <person name="Wei Q."/>
            <person name="Cai L."/>
        </authorList>
    </citation>
    <scope>NUCLEOTIDE SEQUENCE</scope>
    <source>
        <strain evidence="3">E7-10</strain>
    </source>
</reference>
<keyword evidence="1" id="KW-0732">Signal</keyword>
<dbReference type="InterPro" id="IPR029058">
    <property type="entry name" value="AB_hydrolase_fold"/>
</dbReference>
<accession>A0ABT4VSA7</accession>
<evidence type="ECO:0000256" key="1">
    <source>
        <dbReference type="SAM" id="SignalP"/>
    </source>
</evidence>
<dbReference type="EMBL" id="JAPJZH010000014">
    <property type="protein sequence ID" value="MDA4847591.1"/>
    <property type="molecule type" value="Genomic_DNA"/>
</dbReference>
<dbReference type="SUPFAM" id="SSF53474">
    <property type="entry name" value="alpha/beta-Hydrolases"/>
    <property type="match status" value="1"/>
</dbReference>
<feature type="domain" description="Bacterial virulence" evidence="2">
    <location>
        <begin position="41"/>
        <end position="218"/>
    </location>
</feature>